<feature type="compositionally biased region" description="Low complexity" evidence="2">
    <location>
        <begin position="185"/>
        <end position="203"/>
    </location>
</feature>
<feature type="signal peptide" evidence="3">
    <location>
        <begin position="1"/>
        <end position="20"/>
    </location>
</feature>
<dbReference type="InterPro" id="IPR000420">
    <property type="entry name" value="Yeast_PIR_rpt"/>
</dbReference>
<feature type="compositionally biased region" description="Polar residues" evidence="2">
    <location>
        <begin position="93"/>
        <end position="108"/>
    </location>
</feature>
<evidence type="ECO:0000256" key="1">
    <source>
        <dbReference type="ARBA" id="ARBA00022729"/>
    </source>
</evidence>
<proteinExistence type="predicted"/>
<feature type="region of interest" description="Disordered" evidence="2">
    <location>
        <begin position="283"/>
        <end position="302"/>
    </location>
</feature>
<dbReference type="Pfam" id="PF00399">
    <property type="entry name" value="PIR"/>
    <property type="match status" value="1"/>
</dbReference>
<feature type="compositionally biased region" description="Low complexity" evidence="2">
    <location>
        <begin position="116"/>
        <end position="130"/>
    </location>
</feature>
<protein>
    <submittedName>
        <fullName evidence="4">Uncharacterized protein</fullName>
    </submittedName>
</protein>
<dbReference type="Proteomes" id="UP000267821">
    <property type="component" value="Unassembled WGS sequence"/>
</dbReference>
<feature type="compositionally biased region" description="Low complexity" evidence="2">
    <location>
        <begin position="240"/>
        <end position="259"/>
    </location>
</feature>
<evidence type="ECO:0000313" key="5">
    <source>
        <dbReference type="Proteomes" id="UP000267821"/>
    </source>
</evidence>
<evidence type="ECO:0000313" key="4">
    <source>
        <dbReference type="EMBL" id="RPB29640.1"/>
    </source>
</evidence>
<dbReference type="PROSITE" id="PS50256">
    <property type="entry name" value="PIR_REPEAT_2"/>
    <property type="match status" value="1"/>
</dbReference>
<name>A0A3N4M3L5_9PEZI</name>
<feature type="compositionally biased region" description="Low complexity" evidence="2">
    <location>
        <begin position="29"/>
        <end position="77"/>
    </location>
</feature>
<keyword evidence="1 3" id="KW-0732">Signal</keyword>
<sequence>MKFSKFTLALGLGLASSVFAIPHSSAVQIDSSSGISPSSPSGSTSAASGATSNSRSTSNSNTHTSTSTSSDRGSSDSSDSEGEDGSLVLSYYVSPQGNANAMTVNQIPDGQVQAPGSGSSSGSGKSSGVSPLSLAGSENLNTYSYEAGQGSPYANIVSQVPDGQVQAPGSTSGQAPVAYSVLSVPSTSSFGSSEEPSSYSAEGAGSGTPLQQYYSPLDLGAESYDASDYEALQDMYGLSSYSSPGSTSGSTGSYSASSTNAYGEGQSQALTDTTHAVGAVPHEYTATPTPEGDDTLPTSSQGTALVSSEPALYEGSAAGLNVAKVGIVVALFAALMG</sequence>
<evidence type="ECO:0000256" key="2">
    <source>
        <dbReference type="SAM" id="MobiDB-lite"/>
    </source>
</evidence>
<dbReference type="GO" id="GO:0005199">
    <property type="term" value="F:structural constituent of cell wall"/>
    <property type="evidence" value="ECO:0007669"/>
    <property type="project" value="InterPro"/>
</dbReference>
<feature type="region of interest" description="Disordered" evidence="2">
    <location>
        <begin position="185"/>
        <end position="207"/>
    </location>
</feature>
<dbReference type="EMBL" id="ML121527">
    <property type="protein sequence ID" value="RPB29640.1"/>
    <property type="molecule type" value="Genomic_DNA"/>
</dbReference>
<reference evidence="4 5" key="1">
    <citation type="journal article" date="2018" name="Nat. Ecol. Evol.">
        <title>Pezizomycetes genomes reveal the molecular basis of ectomycorrhizal truffle lifestyle.</title>
        <authorList>
            <person name="Murat C."/>
            <person name="Payen T."/>
            <person name="Noel B."/>
            <person name="Kuo A."/>
            <person name="Morin E."/>
            <person name="Chen J."/>
            <person name="Kohler A."/>
            <person name="Krizsan K."/>
            <person name="Balestrini R."/>
            <person name="Da Silva C."/>
            <person name="Montanini B."/>
            <person name="Hainaut M."/>
            <person name="Levati E."/>
            <person name="Barry K.W."/>
            <person name="Belfiori B."/>
            <person name="Cichocki N."/>
            <person name="Clum A."/>
            <person name="Dockter R.B."/>
            <person name="Fauchery L."/>
            <person name="Guy J."/>
            <person name="Iotti M."/>
            <person name="Le Tacon F."/>
            <person name="Lindquist E.A."/>
            <person name="Lipzen A."/>
            <person name="Malagnac F."/>
            <person name="Mello A."/>
            <person name="Molinier V."/>
            <person name="Miyauchi S."/>
            <person name="Poulain J."/>
            <person name="Riccioni C."/>
            <person name="Rubini A."/>
            <person name="Sitrit Y."/>
            <person name="Splivallo R."/>
            <person name="Traeger S."/>
            <person name="Wang M."/>
            <person name="Zifcakova L."/>
            <person name="Wipf D."/>
            <person name="Zambonelli A."/>
            <person name="Paolocci F."/>
            <person name="Nowrousian M."/>
            <person name="Ottonello S."/>
            <person name="Baldrian P."/>
            <person name="Spatafora J.W."/>
            <person name="Henrissat B."/>
            <person name="Nagy L.G."/>
            <person name="Aury J.M."/>
            <person name="Wincker P."/>
            <person name="Grigoriev I.V."/>
            <person name="Bonfante P."/>
            <person name="Martin F.M."/>
        </authorList>
    </citation>
    <scope>NUCLEOTIDE SEQUENCE [LARGE SCALE GENOMIC DNA]</scope>
    <source>
        <strain evidence="4 5">ATCC MYA-4762</strain>
    </source>
</reference>
<keyword evidence="5" id="KW-1185">Reference proteome</keyword>
<dbReference type="OrthoDB" id="5418432at2759"/>
<dbReference type="InParanoid" id="A0A3N4M3L5"/>
<feature type="region of interest" description="Disordered" evidence="2">
    <location>
        <begin position="28"/>
        <end position="136"/>
    </location>
</feature>
<gene>
    <name evidence="4" type="ORF">L211DRAFT_873073</name>
</gene>
<evidence type="ECO:0000256" key="3">
    <source>
        <dbReference type="SAM" id="SignalP"/>
    </source>
</evidence>
<organism evidence="4 5">
    <name type="scientific">Terfezia boudieri ATCC MYA-4762</name>
    <dbReference type="NCBI Taxonomy" id="1051890"/>
    <lineage>
        <taxon>Eukaryota</taxon>
        <taxon>Fungi</taxon>
        <taxon>Dikarya</taxon>
        <taxon>Ascomycota</taxon>
        <taxon>Pezizomycotina</taxon>
        <taxon>Pezizomycetes</taxon>
        <taxon>Pezizales</taxon>
        <taxon>Pezizaceae</taxon>
        <taxon>Terfezia</taxon>
    </lineage>
</organism>
<feature type="chain" id="PRO_5018197187" evidence="3">
    <location>
        <begin position="21"/>
        <end position="337"/>
    </location>
</feature>
<accession>A0A3N4M3L5</accession>
<dbReference type="AlphaFoldDB" id="A0A3N4M3L5"/>
<feature type="region of interest" description="Disordered" evidence="2">
    <location>
        <begin position="240"/>
        <end position="265"/>
    </location>
</feature>